<dbReference type="GO" id="GO:0006044">
    <property type="term" value="P:N-acetylglucosamine metabolic process"/>
    <property type="evidence" value="ECO:0007669"/>
    <property type="project" value="TreeGrafter"/>
</dbReference>
<name>A0A382DG18_9ZZZZ</name>
<evidence type="ECO:0000313" key="1">
    <source>
        <dbReference type="EMBL" id="SVB37185.1"/>
    </source>
</evidence>
<dbReference type="GO" id="GO:0016020">
    <property type="term" value="C:membrane"/>
    <property type="evidence" value="ECO:0007669"/>
    <property type="project" value="InterPro"/>
</dbReference>
<dbReference type="EMBL" id="UINC01039143">
    <property type="protein sequence ID" value="SVB37185.1"/>
    <property type="molecule type" value="Genomic_DNA"/>
</dbReference>
<gene>
    <name evidence="1" type="ORF">METZ01_LOCUS190039</name>
</gene>
<organism evidence="1">
    <name type="scientific">marine metagenome</name>
    <dbReference type="NCBI Taxonomy" id="408172"/>
    <lineage>
        <taxon>unclassified sequences</taxon>
        <taxon>metagenomes</taxon>
        <taxon>ecological metagenomes</taxon>
    </lineage>
</organism>
<dbReference type="PANTHER" id="PTHR12224:SF0">
    <property type="entry name" value="BETA-1,4-MANNOSYL-GLYCOPROTEIN 4-BETA-N-ACETYLGLUCOSAMINYLTRANSFERASE"/>
    <property type="match status" value="1"/>
</dbReference>
<evidence type="ECO:0008006" key="2">
    <source>
        <dbReference type="Google" id="ProtNLM"/>
    </source>
</evidence>
<dbReference type="Pfam" id="PF04724">
    <property type="entry name" value="Glyco_transf_17"/>
    <property type="match status" value="1"/>
</dbReference>
<dbReference type="GO" id="GO:0003830">
    <property type="term" value="F:beta-1,4-mannosylglycoprotein 4-beta-N-acetylglucosaminyltransferase activity"/>
    <property type="evidence" value="ECO:0007669"/>
    <property type="project" value="InterPro"/>
</dbReference>
<sequence>MKIFDCFMFYDEDLLLDLRLNILDQHVDFFVIVESKYFHNGKERQLKFDIKKYKQFENKIIYIVHENEPAGIHKVNKEDDEGIKSYKLITNAHLRENDHRNHISQGLNNATDNDLILISDVDEIPNFESIKLEKIKNQIIMFEQSIFYYKLNRYLPNFTWYGTKGCKKKYLKSPQWLRNIKSKKFFFWRVDTLLSNTKYIKKYFINNGG</sequence>
<reference evidence="1" key="1">
    <citation type="submission" date="2018-05" db="EMBL/GenBank/DDBJ databases">
        <authorList>
            <person name="Lanie J.A."/>
            <person name="Ng W.-L."/>
            <person name="Kazmierczak K.M."/>
            <person name="Andrzejewski T.M."/>
            <person name="Davidsen T.M."/>
            <person name="Wayne K.J."/>
            <person name="Tettelin H."/>
            <person name="Glass J.I."/>
            <person name="Rusch D."/>
            <person name="Podicherti R."/>
            <person name="Tsui H.-C.T."/>
            <person name="Winkler M.E."/>
        </authorList>
    </citation>
    <scope>NUCLEOTIDE SEQUENCE</scope>
</reference>
<proteinExistence type="predicted"/>
<protein>
    <recommendedName>
        <fullName evidence="2">Glycosyltransferase family 17</fullName>
    </recommendedName>
</protein>
<dbReference type="PANTHER" id="PTHR12224">
    <property type="entry name" value="BETA-1,4-MANNOSYL-GLYCOPROTEIN BETA-1,4-N-ACETYLGLUCOSAMINYL-TRANSFERASE"/>
    <property type="match status" value="1"/>
</dbReference>
<dbReference type="AlphaFoldDB" id="A0A382DG18"/>
<accession>A0A382DG18</accession>
<dbReference type="InterPro" id="IPR006813">
    <property type="entry name" value="Glyco_trans_17"/>
</dbReference>